<keyword evidence="10" id="KW-0482">Metalloprotease</keyword>
<reference evidence="11 13" key="3">
    <citation type="submission" date="2017-04" db="EMBL/GenBank/DDBJ databases">
        <authorList>
            <person name="Varghese N."/>
            <person name="Submissions S."/>
        </authorList>
    </citation>
    <scope>NUCLEOTIDE SEQUENCE [LARGE SCALE GENOMIC DNA]</scope>
    <source>
        <strain evidence="11 13">DSM 9789</strain>
    </source>
</reference>
<feature type="domain" description="Peptidase M50" evidence="9">
    <location>
        <begin position="129"/>
        <end position="283"/>
    </location>
</feature>
<dbReference type="PaxDb" id="263820-PTO0243"/>
<evidence type="ECO:0000256" key="8">
    <source>
        <dbReference type="SAM" id="Phobius"/>
    </source>
</evidence>
<keyword evidence="3 8" id="KW-0812">Transmembrane</keyword>
<feature type="transmembrane region" description="Helical" evidence="8">
    <location>
        <begin position="304"/>
        <end position="324"/>
    </location>
</feature>
<evidence type="ECO:0000313" key="11">
    <source>
        <dbReference type="EMBL" id="SMD31588.1"/>
    </source>
</evidence>
<protein>
    <submittedName>
        <fullName evidence="10">Zinc metalloprotease</fullName>
        <ecNumber evidence="10">3.4.24.-</ecNumber>
    </submittedName>
</protein>
<feature type="transmembrane region" description="Helical" evidence="8">
    <location>
        <begin position="336"/>
        <end position="355"/>
    </location>
</feature>
<keyword evidence="13" id="KW-1185">Reference proteome</keyword>
<feature type="transmembrane region" description="Helical" evidence="8">
    <location>
        <begin position="278"/>
        <end position="298"/>
    </location>
</feature>
<dbReference type="PANTHER" id="PTHR31412">
    <property type="entry name" value="ZINC METALLOPROTEASE EGY1"/>
    <property type="match status" value="1"/>
</dbReference>
<dbReference type="OrthoDB" id="19110at2157"/>
<dbReference type="InterPro" id="IPR044838">
    <property type="entry name" value="EGY1-like"/>
</dbReference>
<dbReference type="PATRIC" id="fig|263820.9.peg.261"/>
<keyword evidence="7 8" id="KW-0472">Membrane</keyword>
<evidence type="ECO:0000313" key="13">
    <source>
        <dbReference type="Proteomes" id="UP000192315"/>
    </source>
</evidence>
<dbReference type="eggNOG" id="arCOG00609">
    <property type="taxonomic scope" value="Archaea"/>
</dbReference>
<dbReference type="EMBL" id="AE017261">
    <property type="protein sequence ID" value="AAT42828.1"/>
    <property type="molecule type" value="Genomic_DNA"/>
</dbReference>
<dbReference type="GeneID" id="2844122"/>
<dbReference type="HOGENOM" id="CLU_028221_0_1_2"/>
<dbReference type="InterPro" id="IPR008915">
    <property type="entry name" value="Peptidase_M50"/>
</dbReference>
<evidence type="ECO:0000256" key="7">
    <source>
        <dbReference type="ARBA" id="ARBA00023136"/>
    </source>
</evidence>
<evidence type="ECO:0000313" key="10">
    <source>
        <dbReference type="EMBL" id="AAT42828.1"/>
    </source>
</evidence>
<feature type="transmembrane region" description="Helical" evidence="8">
    <location>
        <begin position="86"/>
        <end position="108"/>
    </location>
</feature>
<dbReference type="STRING" id="263820.PTO0243"/>
<dbReference type="EMBL" id="FWYE01000005">
    <property type="protein sequence ID" value="SMD31588.1"/>
    <property type="molecule type" value="Genomic_DNA"/>
</dbReference>
<dbReference type="CDD" id="cd06160">
    <property type="entry name" value="S2P-M50_like_2"/>
    <property type="match status" value="1"/>
</dbReference>
<evidence type="ECO:0000256" key="1">
    <source>
        <dbReference type="ARBA" id="ARBA00004141"/>
    </source>
</evidence>
<gene>
    <name evidence="10" type="ordered locus">PTO0243</name>
    <name evidence="11" type="ORF">SAMN02745355_1541</name>
</gene>
<evidence type="ECO:0000256" key="3">
    <source>
        <dbReference type="ARBA" id="ARBA00022692"/>
    </source>
</evidence>
<dbReference type="GO" id="GO:0008237">
    <property type="term" value="F:metallopeptidase activity"/>
    <property type="evidence" value="ECO:0007669"/>
    <property type="project" value="UniProtKB-KW"/>
</dbReference>
<reference evidence="10" key="2">
    <citation type="submission" date="2004-02" db="EMBL/GenBank/DDBJ databases">
        <authorList>
            <person name="Fuetterer O."/>
            <person name="Angelov A."/>
            <person name="Liesegang H."/>
            <person name="Gottschalk G."/>
            <person name="Schleper C."/>
            <person name="Schepers B."/>
            <person name="Dock C."/>
            <person name="Antranikian G."/>
            <person name="Liebl W."/>
        </authorList>
    </citation>
    <scope>NUCLEOTIDE SEQUENCE</scope>
    <source>
        <strain evidence="10">DSM 9790</strain>
    </source>
</reference>
<accession>A0A8G2L7Y2</accession>
<keyword evidence="2" id="KW-0645">Protease</keyword>
<reference evidence="10 12" key="1">
    <citation type="journal article" date="2004" name="Proc. Natl. Acad. Sci. U.S.A.">
        <title>Genome sequence of Picrophilus torridus and its implications for life around pH 0.</title>
        <authorList>
            <person name="Futterer O."/>
            <person name="Angelov A."/>
            <person name="Liesegang H."/>
            <person name="Gottschalk G."/>
            <person name="Schleper C."/>
            <person name="Schepers B."/>
            <person name="Dock C."/>
            <person name="Antranikian G."/>
            <person name="Liebl W."/>
        </authorList>
    </citation>
    <scope>NUCLEOTIDE SEQUENCE [LARGE SCALE GENOMIC DNA]</scope>
    <source>
        <strain evidence="12">ATCC 700027 / DSM 9790 / JCM 10055 / NBRC 100828</strain>
        <strain evidence="10">DSM 9790</strain>
    </source>
</reference>
<dbReference type="Pfam" id="PF02163">
    <property type="entry name" value="Peptidase_M50"/>
    <property type="match status" value="1"/>
</dbReference>
<dbReference type="GO" id="GO:0016020">
    <property type="term" value="C:membrane"/>
    <property type="evidence" value="ECO:0007669"/>
    <property type="project" value="UniProtKB-SubCell"/>
</dbReference>
<dbReference type="GO" id="GO:0006508">
    <property type="term" value="P:proteolysis"/>
    <property type="evidence" value="ECO:0007669"/>
    <property type="project" value="UniProtKB-KW"/>
</dbReference>
<feature type="transmembrane region" description="Helical" evidence="8">
    <location>
        <begin position="160"/>
        <end position="178"/>
    </location>
</feature>
<dbReference type="Proteomes" id="UP000000438">
    <property type="component" value="Chromosome"/>
</dbReference>
<proteinExistence type="predicted"/>
<keyword evidence="4 10" id="KW-0378">Hydrolase</keyword>
<keyword evidence="6 8" id="KW-1133">Transmembrane helix</keyword>
<sequence>MEVKVQSDDLEYVVSTVRSYINSYETDVNPLYIRFYFFESDNPLLDENFDEIRKILVPSGYIPAVIKGPENYIEVTRRPKENYRSIYVNIIMLVLTLLSTVYVGSIYAASFVRPGPYYEFYKLLYGFVFFSLPLMFILGIHETAHYLVARRYRVNASLPFFIPFPYIIGTFGAFVSLRDPIPDRKAMTEIGAAGPIAGFLASIPLMFLAQYFEKVIKPVNNVIPFQLNYPLIYKLFGIFEPVKVPVFPMVFAVWVGIFATAMNLIPAGQLDGGHIVRGLLGSRAYILNYIFLGFLFYLAIVYNYLGWLFLALFVIFLGLVHPPALNDYARIKMRDVFIGIFCLLMFIITFTPLPIKP</sequence>
<evidence type="ECO:0000256" key="5">
    <source>
        <dbReference type="ARBA" id="ARBA00022946"/>
    </source>
</evidence>
<dbReference type="Proteomes" id="UP000192315">
    <property type="component" value="Unassembled WGS sequence"/>
</dbReference>
<dbReference type="InParanoid" id="Q6L2H4"/>
<comment type="subcellular location">
    <subcellularLocation>
        <location evidence="1">Membrane</location>
        <topology evidence="1">Multi-pass membrane protein</topology>
    </subcellularLocation>
</comment>
<name>Q6L2H4_PICTO</name>
<feature type="transmembrane region" description="Helical" evidence="8">
    <location>
        <begin position="246"/>
        <end position="266"/>
    </location>
</feature>
<feature type="transmembrane region" description="Helical" evidence="8">
    <location>
        <begin position="120"/>
        <end position="140"/>
    </location>
</feature>
<organism evidence="10 12">
    <name type="scientific">Picrophilus torridus (strain ATCC 700027 / DSM 9790 / JCM 10055 / NBRC 100828 / KAW 2/3)</name>
    <dbReference type="NCBI Taxonomy" id="1122961"/>
    <lineage>
        <taxon>Archaea</taxon>
        <taxon>Methanobacteriati</taxon>
        <taxon>Thermoplasmatota</taxon>
        <taxon>Thermoplasmata</taxon>
        <taxon>Thermoplasmatales</taxon>
        <taxon>Picrophilaceae</taxon>
        <taxon>Picrophilus</taxon>
    </lineage>
</organism>
<dbReference type="EC" id="3.4.24.-" evidence="10"/>
<evidence type="ECO:0000256" key="6">
    <source>
        <dbReference type="ARBA" id="ARBA00022989"/>
    </source>
</evidence>
<keyword evidence="5" id="KW-0809">Transit peptide</keyword>
<dbReference type="PANTHER" id="PTHR31412:SF0">
    <property type="entry name" value="ZINC METALLOPROTEASE EGY1, CHLOROPLASTIC-RELATED"/>
    <property type="match status" value="1"/>
</dbReference>
<feature type="transmembrane region" description="Helical" evidence="8">
    <location>
        <begin position="190"/>
        <end position="212"/>
    </location>
</feature>
<evidence type="ECO:0000259" key="9">
    <source>
        <dbReference type="Pfam" id="PF02163"/>
    </source>
</evidence>
<evidence type="ECO:0000256" key="2">
    <source>
        <dbReference type="ARBA" id="ARBA00022670"/>
    </source>
</evidence>
<evidence type="ECO:0000256" key="4">
    <source>
        <dbReference type="ARBA" id="ARBA00022801"/>
    </source>
</evidence>
<accession>Q6L2H4</accession>
<evidence type="ECO:0000313" key="12">
    <source>
        <dbReference type="Proteomes" id="UP000000438"/>
    </source>
</evidence>
<dbReference type="KEGG" id="pto:PTO0243"/>
<dbReference type="AlphaFoldDB" id="Q6L2H4"/>
<dbReference type="RefSeq" id="WP_011177044.1">
    <property type="nucleotide sequence ID" value="NC_005877.1"/>
</dbReference>